<evidence type="ECO:0000256" key="3">
    <source>
        <dbReference type="ARBA" id="ARBA00023012"/>
    </source>
</evidence>
<dbReference type="Gene3D" id="3.40.50.2300">
    <property type="match status" value="1"/>
</dbReference>
<protein>
    <recommendedName>
        <fullName evidence="1">Stage 0 sporulation protein A homolog</fullName>
    </recommendedName>
</protein>
<feature type="modified residue" description="4-aspartylphosphate" evidence="8">
    <location>
        <position position="51"/>
    </location>
</feature>
<feature type="DNA-binding region" description="OmpR/PhoB-type" evidence="9">
    <location>
        <begin position="118"/>
        <end position="212"/>
    </location>
</feature>
<dbReference type="GO" id="GO:0005829">
    <property type="term" value="C:cytosol"/>
    <property type="evidence" value="ECO:0007669"/>
    <property type="project" value="TreeGrafter"/>
</dbReference>
<feature type="domain" description="Response regulatory" evidence="10">
    <location>
        <begin position="2"/>
        <end position="115"/>
    </location>
</feature>
<evidence type="ECO:0000256" key="1">
    <source>
        <dbReference type="ARBA" id="ARBA00018672"/>
    </source>
</evidence>
<proteinExistence type="predicted"/>
<evidence type="ECO:0000256" key="2">
    <source>
        <dbReference type="ARBA" id="ARBA00022553"/>
    </source>
</evidence>
<evidence type="ECO:0000256" key="9">
    <source>
        <dbReference type="PROSITE-ProRule" id="PRU01091"/>
    </source>
</evidence>
<organism evidence="12 13">
    <name type="scientific">Clostridium frigidicarnis</name>
    <dbReference type="NCBI Taxonomy" id="84698"/>
    <lineage>
        <taxon>Bacteria</taxon>
        <taxon>Bacillati</taxon>
        <taxon>Bacillota</taxon>
        <taxon>Clostridia</taxon>
        <taxon>Eubacteriales</taxon>
        <taxon>Clostridiaceae</taxon>
        <taxon>Clostridium</taxon>
    </lineage>
</organism>
<dbReference type="PROSITE" id="PS50110">
    <property type="entry name" value="RESPONSE_REGULATORY"/>
    <property type="match status" value="1"/>
</dbReference>
<dbReference type="Pfam" id="PF00072">
    <property type="entry name" value="Response_reg"/>
    <property type="match status" value="1"/>
</dbReference>
<dbReference type="CDD" id="cd17574">
    <property type="entry name" value="REC_OmpR"/>
    <property type="match status" value="1"/>
</dbReference>
<evidence type="ECO:0000259" key="10">
    <source>
        <dbReference type="PROSITE" id="PS50110"/>
    </source>
</evidence>
<reference evidence="12 13" key="1">
    <citation type="submission" date="2016-10" db="EMBL/GenBank/DDBJ databases">
        <authorList>
            <person name="de Groot N.N."/>
        </authorList>
    </citation>
    <scope>NUCLEOTIDE SEQUENCE [LARGE SCALE GENOMIC DNA]</scope>
    <source>
        <strain evidence="12 13">DSM 12271</strain>
    </source>
</reference>
<dbReference type="Proteomes" id="UP000198619">
    <property type="component" value="Unassembled WGS sequence"/>
</dbReference>
<keyword evidence="6" id="KW-0804">Transcription</keyword>
<evidence type="ECO:0000259" key="11">
    <source>
        <dbReference type="PROSITE" id="PS51755"/>
    </source>
</evidence>
<dbReference type="Gene3D" id="6.10.250.690">
    <property type="match status" value="1"/>
</dbReference>
<evidence type="ECO:0000256" key="7">
    <source>
        <dbReference type="ARBA" id="ARBA00024867"/>
    </source>
</evidence>
<dbReference type="InterPro" id="IPR039420">
    <property type="entry name" value="WalR-like"/>
</dbReference>
<dbReference type="GO" id="GO:0000156">
    <property type="term" value="F:phosphorelay response regulator activity"/>
    <property type="evidence" value="ECO:0007669"/>
    <property type="project" value="TreeGrafter"/>
</dbReference>
<feature type="domain" description="OmpR/PhoB-type" evidence="11">
    <location>
        <begin position="118"/>
        <end position="212"/>
    </location>
</feature>
<dbReference type="SMART" id="SM00862">
    <property type="entry name" value="Trans_reg_C"/>
    <property type="match status" value="1"/>
</dbReference>
<dbReference type="SMART" id="SM00448">
    <property type="entry name" value="REC"/>
    <property type="match status" value="1"/>
</dbReference>
<dbReference type="CDD" id="cd00383">
    <property type="entry name" value="trans_reg_C"/>
    <property type="match status" value="1"/>
</dbReference>
<comment type="function">
    <text evidence="7">May play the central regulatory role in sporulation. It may be an element of the effector pathway responsible for the activation of sporulation genes in response to nutritional stress. Spo0A may act in concert with spo0H (a sigma factor) to control the expression of some genes that are critical to the sporulation process.</text>
</comment>
<dbReference type="RefSeq" id="WP_090038774.1">
    <property type="nucleotide sequence ID" value="NZ_FOKI01000004.1"/>
</dbReference>
<evidence type="ECO:0000256" key="4">
    <source>
        <dbReference type="ARBA" id="ARBA00023015"/>
    </source>
</evidence>
<name>A0A1I0W3S3_9CLOT</name>
<keyword evidence="2 8" id="KW-0597">Phosphoprotein</keyword>
<keyword evidence="3" id="KW-0902">Two-component regulatory system</keyword>
<sequence>MNILIVDDEKYMTSILKTYFQKEGFNVFAANNGEEALDIFYNNKIDISVLDWMMPKISGVDVCKEIKNISKCKVIILTARSENEDELKALNIGADDYIRKPFDPRVVILRAKKMLRVEKILNLDTLKIDFQSSKAFNNGEDLNLTKIEFQLIKCFCNYKGEILSRQRLIDLVWGLDYIGEERTVDTHINRLRDKIGRDLIKTHRGMGYSFEYED</sequence>
<keyword evidence="13" id="KW-1185">Reference proteome</keyword>
<evidence type="ECO:0000313" key="12">
    <source>
        <dbReference type="EMBL" id="SFA83251.1"/>
    </source>
</evidence>
<dbReference type="PANTHER" id="PTHR48111">
    <property type="entry name" value="REGULATOR OF RPOS"/>
    <property type="match status" value="1"/>
</dbReference>
<dbReference type="OrthoDB" id="9790442at2"/>
<dbReference type="PANTHER" id="PTHR48111:SF73">
    <property type="entry name" value="ALKALINE PHOSPHATASE SYNTHESIS TRANSCRIPTIONAL REGULATORY PROTEIN PHOP"/>
    <property type="match status" value="1"/>
</dbReference>
<dbReference type="FunFam" id="3.40.50.2300:FF:000001">
    <property type="entry name" value="DNA-binding response regulator PhoB"/>
    <property type="match status" value="1"/>
</dbReference>
<keyword evidence="5 9" id="KW-0238">DNA-binding</keyword>
<dbReference type="InterPro" id="IPR001867">
    <property type="entry name" value="OmpR/PhoB-type_DNA-bd"/>
</dbReference>
<dbReference type="InterPro" id="IPR011006">
    <property type="entry name" value="CheY-like_superfamily"/>
</dbReference>
<evidence type="ECO:0000313" key="13">
    <source>
        <dbReference type="Proteomes" id="UP000198619"/>
    </source>
</evidence>
<evidence type="ECO:0000256" key="5">
    <source>
        <dbReference type="ARBA" id="ARBA00023125"/>
    </source>
</evidence>
<evidence type="ECO:0000256" key="6">
    <source>
        <dbReference type="ARBA" id="ARBA00023163"/>
    </source>
</evidence>
<keyword evidence="4" id="KW-0805">Transcription regulation</keyword>
<dbReference type="GO" id="GO:0000976">
    <property type="term" value="F:transcription cis-regulatory region binding"/>
    <property type="evidence" value="ECO:0007669"/>
    <property type="project" value="TreeGrafter"/>
</dbReference>
<gene>
    <name evidence="12" type="ORF">SAMN04488528_100412</name>
</gene>
<accession>A0A1I0W3S3</accession>
<dbReference type="AlphaFoldDB" id="A0A1I0W3S3"/>
<dbReference type="InterPro" id="IPR036388">
    <property type="entry name" value="WH-like_DNA-bd_sf"/>
</dbReference>
<evidence type="ECO:0000256" key="8">
    <source>
        <dbReference type="PROSITE-ProRule" id="PRU00169"/>
    </source>
</evidence>
<dbReference type="GO" id="GO:0006355">
    <property type="term" value="P:regulation of DNA-templated transcription"/>
    <property type="evidence" value="ECO:0007669"/>
    <property type="project" value="InterPro"/>
</dbReference>
<dbReference type="STRING" id="84698.SAMN04488528_100412"/>
<dbReference type="EMBL" id="FOKI01000004">
    <property type="protein sequence ID" value="SFA83251.1"/>
    <property type="molecule type" value="Genomic_DNA"/>
</dbReference>
<dbReference type="Gene3D" id="1.10.10.10">
    <property type="entry name" value="Winged helix-like DNA-binding domain superfamily/Winged helix DNA-binding domain"/>
    <property type="match status" value="1"/>
</dbReference>
<dbReference type="PROSITE" id="PS51755">
    <property type="entry name" value="OMPR_PHOB"/>
    <property type="match status" value="1"/>
</dbReference>
<dbReference type="InterPro" id="IPR001789">
    <property type="entry name" value="Sig_transdc_resp-reg_receiver"/>
</dbReference>
<dbReference type="GO" id="GO:0032993">
    <property type="term" value="C:protein-DNA complex"/>
    <property type="evidence" value="ECO:0007669"/>
    <property type="project" value="TreeGrafter"/>
</dbReference>
<dbReference type="SUPFAM" id="SSF52172">
    <property type="entry name" value="CheY-like"/>
    <property type="match status" value="1"/>
</dbReference>
<dbReference type="Pfam" id="PF00486">
    <property type="entry name" value="Trans_reg_C"/>
    <property type="match status" value="1"/>
</dbReference>